<feature type="region of interest" description="Disordered" evidence="31">
    <location>
        <begin position="622"/>
        <end position="644"/>
    </location>
</feature>
<protein>
    <recommendedName>
        <fullName evidence="28">Pro-cathepsin H</fullName>
        <ecNumber evidence="25">5.6.2.4</ecNumber>
    </recommendedName>
    <alternativeName>
        <fullName evidence="29">DNA 3'-5' helicase BLM</fullName>
    </alternativeName>
    <alternativeName>
        <fullName evidence="30">RecQ-like DNA helicase BLM</fullName>
    </alternativeName>
</protein>
<feature type="domain" description="Helicase C-terminal" evidence="34">
    <location>
        <begin position="1186"/>
        <end position="1329"/>
    </location>
</feature>
<dbReference type="GO" id="GO:0000723">
    <property type="term" value="P:telomere maintenance"/>
    <property type="evidence" value="ECO:0007669"/>
    <property type="project" value="TreeGrafter"/>
</dbReference>
<feature type="domain" description="Helicase ATP-binding" evidence="33">
    <location>
        <begin position="981"/>
        <end position="1156"/>
    </location>
</feature>
<dbReference type="PANTHER" id="PTHR13710:SF153">
    <property type="entry name" value="RECQ-LIKE DNA HELICASE BLM"/>
    <property type="match status" value="1"/>
</dbReference>
<keyword evidence="5" id="KW-0645">Protease</keyword>
<keyword evidence="18" id="KW-1015">Disulfide bond</keyword>
<dbReference type="PROSITE" id="PS00690">
    <property type="entry name" value="DEAH_ATP_HELICASE"/>
    <property type="match status" value="1"/>
</dbReference>
<feature type="region of interest" description="Disordered" evidence="31">
    <location>
        <begin position="1594"/>
        <end position="1721"/>
    </location>
</feature>
<feature type="domain" description="HRDC" evidence="32">
    <location>
        <begin position="1516"/>
        <end position="1596"/>
    </location>
</feature>
<dbReference type="InterPro" id="IPR025660">
    <property type="entry name" value="Pept_his_AS"/>
</dbReference>
<accession>A0A5J5DD73</accession>
<evidence type="ECO:0000256" key="28">
    <source>
        <dbReference type="ARBA" id="ARBA00039372"/>
    </source>
</evidence>
<dbReference type="PRINTS" id="PR00705">
    <property type="entry name" value="PAPAIN"/>
</dbReference>
<comment type="catalytic activity">
    <reaction evidence="26">
        <text>Hydrolysis of proteins, acting as an aminopeptidase (notably, cleaving Arg-|-Xaa bonds) as well as an endopeptidase.</text>
        <dbReference type="EC" id="3.4.22.16"/>
    </reaction>
</comment>
<dbReference type="PROSITE" id="PS00139">
    <property type="entry name" value="THIOL_PROTEASE_CYS"/>
    <property type="match status" value="1"/>
</dbReference>
<feature type="compositionally biased region" description="Low complexity" evidence="31">
    <location>
        <begin position="762"/>
        <end position="773"/>
    </location>
</feature>
<feature type="region of interest" description="Disordered" evidence="31">
    <location>
        <begin position="896"/>
        <end position="939"/>
    </location>
</feature>
<evidence type="ECO:0000256" key="10">
    <source>
        <dbReference type="ARBA" id="ARBA00022763"/>
    </source>
</evidence>
<evidence type="ECO:0000256" key="31">
    <source>
        <dbReference type="SAM" id="MobiDB-lite"/>
    </source>
</evidence>
<evidence type="ECO:0000256" key="8">
    <source>
        <dbReference type="ARBA" id="ARBA00022729"/>
    </source>
</evidence>
<evidence type="ECO:0000256" key="21">
    <source>
        <dbReference type="ARBA" id="ARBA00023228"/>
    </source>
</evidence>
<keyword evidence="10" id="KW-0227">DNA damage</keyword>
<evidence type="ECO:0000256" key="25">
    <source>
        <dbReference type="ARBA" id="ARBA00034808"/>
    </source>
</evidence>
<dbReference type="Gene3D" id="3.40.50.300">
    <property type="entry name" value="P-loop containing nucleotide triphosphate hydrolases"/>
    <property type="match status" value="2"/>
</dbReference>
<dbReference type="InterPro" id="IPR018982">
    <property type="entry name" value="RQC_domain"/>
</dbReference>
<dbReference type="NCBIfam" id="TIGR00614">
    <property type="entry name" value="recQ_fam"/>
    <property type="match status" value="1"/>
</dbReference>
<comment type="subcellular location">
    <subcellularLocation>
        <location evidence="3">Lysosome</location>
    </subcellularLocation>
    <subcellularLocation>
        <location evidence="2">Nucleus</location>
    </subcellularLocation>
</comment>
<dbReference type="EMBL" id="VOFY01000008">
    <property type="protein sequence ID" value="KAA8590121.1"/>
    <property type="molecule type" value="Genomic_DNA"/>
</dbReference>
<evidence type="ECO:0000256" key="11">
    <source>
        <dbReference type="ARBA" id="ARBA00022801"/>
    </source>
</evidence>
<dbReference type="GO" id="GO:0006508">
    <property type="term" value="P:proteolysis"/>
    <property type="evidence" value="ECO:0007669"/>
    <property type="project" value="UniProtKB-KW"/>
</dbReference>
<keyword evidence="12" id="KW-0347">Helicase</keyword>
<evidence type="ECO:0000256" key="7">
    <source>
        <dbReference type="ARBA" id="ARBA00022723"/>
    </source>
</evidence>
<dbReference type="InterPro" id="IPR002464">
    <property type="entry name" value="DNA/RNA_helicase_DEAH_CS"/>
</dbReference>
<dbReference type="GO" id="GO:0005764">
    <property type="term" value="C:lysosome"/>
    <property type="evidence" value="ECO:0007669"/>
    <property type="project" value="UniProtKB-SubCell"/>
</dbReference>
<evidence type="ECO:0000259" key="32">
    <source>
        <dbReference type="PROSITE" id="PS50967"/>
    </source>
</evidence>
<keyword evidence="11" id="KW-0378">Hydrolase</keyword>
<dbReference type="GO" id="GO:0004197">
    <property type="term" value="F:cysteine-type endopeptidase activity"/>
    <property type="evidence" value="ECO:0007669"/>
    <property type="project" value="UniProtKB-EC"/>
</dbReference>
<name>A0A5J5DD73_9PERO</name>
<evidence type="ECO:0000256" key="2">
    <source>
        <dbReference type="ARBA" id="ARBA00004123"/>
    </source>
</evidence>
<dbReference type="Gene3D" id="3.90.70.10">
    <property type="entry name" value="Cysteine proteinases"/>
    <property type="match status" value="1"/>
</dbReference>
<dbReference type="CDD" id="cd18794">
    <property type="entry name" value="SF2_C_RecQ"/>
    <property type="match status" value="1"/>
</dbReference>
<dbReference type="PANTHER" id="PTHR13710">
    <property type="entry name" value="DNA HELICASE RECQ FAMILY MEMBER"/>
    <property type="match status" value="1"/>
</dbReference>
<dbReference type="InterPro" id="IPR027417">
    <property type="entry name" value="P-loop_NTPase"/>
</dbReference>
<dbReference type="InterPro" id="IPR032437">
    <property type="entry name" value="BLM_N"/>
</dbReference>
<keyword evidence="16" id="KW-0238">DNA-binding</keyword>
<dbReference type="GO" id="GO:0000724">
    <property type="term" value="P:double-strand break repair via homologous recombination"/>
    <property type="evidence" value="ECO:0007669"/>
    <property type="project" value="TreeGrafter"/>
</dbReference>
<dbReference type="CDD" id="cd02248">
    <property type="entry name" value="Peptidase_C1A"/>
    <property type="match status" value="1"/>
</dbReference>
<dbReference type="PROSITE" id="PS51194">
    <property type="entry name" value="HELICASE_CTER"/>
    <property type="match status" value="1"/>
</dbReference>
<organism evidence="35 36">
    <name type="scientific">Etheostoma spectabile</name>
    <name type="common">orangethroat darter</name>
    <dbReference type="NCBI Taxonomy" id="54343"/>
    <lineage>
        <taxon>Eukaryota</taxon>
        <taxon>Metazoa</taxon>
        <taxon>Chordata</taxon>
        <taxon>Craniata</taxon>
        <taxon>Vertebrata</taxon>
        <taxon>Euteleostomi</taxon>
        <taxon>Actinopterygii</taxon>
        <taxon>Neopterygii</taxon>
        <taxon>Teleostei</taxon>
        <taxon>Neoteleostei</taxon>
        <taxon>Acanthomorphata</taxon>
        <taxon>Eupercaria</taxon>
        <taxon>Perciformes</taxon>
        <taxon>Percoidei</taxon>
        <taxon>Percidae</taxon>
        <taxon>Etheostomatinae</taxon>
        <taxon>Etheostoma</taxon>
    </lineage>
</organism>
<dbReference type="EC" id="5.6.2.4" evidence="25"/>
<dbReference type="GO" id="GO:0043138">
    <property type="term" value="F:3'-5' DNA helicase activity"/>
    <property type="evidence" value="ECO:0007669"/>
    <property type="project" value="UniProtKB-EC"/>
</dbReference>
<reference evidence="35 36" key="1">
    <citation type="submission" date="2019-08" db="EMBL/GenBank/DDBJ databases">
        <title>A chromosome-level genome assembly, high-density linkage maps, and genome scans reveal the genomic architecture of hybrid incompatibilities underlying speciation via character displacement in darters (Percidae: Etheostominae).</title>
        <authorList>
            <person name="Moran R.L."/>
            <person name="Catchen J.M."/>
            <person name="Fuller R.C."/>
        </authorList>
    </citation>
    <scope>NUCLEOTIDE SEQUENCE [LARGE SCALE GENOMIC DNA]</scope>
    <source>
        <strain evidence="35">EspeVRDwgs_2016</strain>
        <tissue evidence="35">Muscle</tissue>
    </source>
</reference>
<dbReference type="Pfam" id="PF00112">
    <property type="entry name" value="Peptidase_C1"/>
    <property type="match status" value="1"/>
</dbReference>
<gene>
    <name evidence="35" type="ORF">FQN60_014055</name>
</gene>
<dbReference type="InterPro" id="IPR000668">
    <property type="entry name" value="Peptidase_C1A_C"/>
</dbReference>
<dbReference type="Pfam" id="PF00271">
    <property type="entry name" value="Helicase_C"/>
    <property type="match status" value="1"/>
</dbReference>
<dbReference type="InterPro" id="IPR002121">
    <property type="entry name" value="HRDC_dom"/>
</dbReference>
<dbReference type="SUPFAM" id="SSF54001">
    <property type="entry name" value="Cysteine proteinases"/>
    <property type="match status" value="1"/>
</dbReference>
<feature type="region of interest" description="Disordered" evidence="31">
    <location>
        <begin position="757"/>
        <end position="779"/>
    </location>
</feature>
<dbReference type="SMART" id="SM00645">
    <property type="entry name" value="Pept_C1"/>
    <property type="match status" value="1"/>
</dbReference>
<comment type="caution">
    <text evidence="35">The sequence shown here is derived from an EMBL/GenBank/DDBJ whole genome shotgun (WGS) entry which is preliminary data.</text>
</comment>
<keyword evidence="15" id="KW-0067">ATP-binding</keyword>
<evidence type="ECO:0000256" key="13">
    <source>
        <dbReference type="ARBA" id="ARBA00022807"/>
    </source>
</evidence>
<feature type="compositionally biased region" description="Basic and acidic residues" evidence="31">
    <location>
        <begin position="529"/>
        <end position="538"/>
    </location>
</feature>
<dbReference type="Gene3D" id="1.10.10.10">
    <property type="entry name" value="Winged helix-like DNA-binding domain superfamily/Winged helix DNA-binding domain"/>
    <property type="match status" value="1"/>
</dbReference>
<evidence type="ECO:0000256" key="23">
    <source>
        <dbReference type="ARBA" id="ARBA00023242"/>
    </source>
</evidence>
<keyword evidence="19" id="KW-0325">Glycoprotein</keyword>
<keyword evidence="23" id="KW-0539">Nucleus</keyword>
<dbReference type="CDD" id="cd18016">
    <property type="entry name" value="DEXHc_RecQ2_BLM"/>
    <property type="match status" value="1"/>
</dbReference>
<dbReference type="Pfam" id="PF09382">
    <property type="entry name" value="RQC"/>
    <property type="match status" value="1"/>
</dbReference>
<dbReference type="SMART" id="SM00956">
    <property type="entry name" value="RQC"/>
    <property type="match status" value="1"/>
</dbReference>
<comment type="function">
    <text evidence="27">Important for the overall degradation of proteins in lysosomes.</text>
</comment>
<evidence type="ECO:0000256" key="6">
    <source>
        <dbReference type="ARBA" id="ARBA00022705"/>
    </source>
</evidence>
<keyword evidence="13" id="KW-0788">Thiol protease</keyword>
<evidence type="ECO:0000256" key="24">
    <source>
        <dbReference type="ARBA" id="ARBA00034617"/>
    </source>
</evidence>
<dbReference type="GO" id="GO:0046872">
    <property type="term" value="F:metal ion binding"/>
    <property type="evidence" value="ECO:0007669"/>
    <property type="project" value="UniProtKB-KW"/>
</dbReference>
<feature type="region of interest" description="Disordered" evidence="31">
    <location>
        <begin position="522"/>
        <end position="606"/>
    </location>
</feature>
<keyword evidence="14" id="KW-0862">Zinc</keyword>
<dbReference type="FunFam" id="1.10.150.80:FF:000003">
    <property type="entry name" value="Bloom syndrome RecQ-like helicase"/>
    <property type="match status" value="1"/>
</dbReference>
<dbReference type="Pfam" id="PF00270">
    <property type="entry name" value="DEAD"/>
    <property type="match status" value="1"/>
</dbReference>
<evidence type="ECO:0000256" key="16">
    <source>
        <dbReference type="ARBA" id="ARBA00023125"/>
    </source>
</evidence>
<feature type="compositionally biased region" description="Acidic residues" evidence="31">
    <location>
        <begin position="622"/>
        <end position="631"/>
    </location>
</feature>
<evidence type="ECO:0000259" key="34">
    <source>
        <dbReference type="PROSITE" id="PS51194"/>
    </source>
</evidence>
<keyword evidence="7" id="KW-0479">Metal-binding</keyword>
<evidence type="ECO:0000256" key="27">
    <source>
        <dbReference type="ARBA" id="ARBA00037522"/>
    </source>
</evidence>
<keyword evidence="6" id="KW-0235">DNA replication</keyword>
<evidence type="ECO:0000256" key="3">
    <source>
        <dbReference type="ARBA" id="ARBA00004371"/>
    </source>
</evidence>
<dbReference type="InterPro" id="IPR038765">
    <property type="entry name" value="Papain-like_cys_pep_sf"/>
</dbReference>
<feature type="compositionally biased region" description="Basic residues" evidence="31">
    <location>
        <begin position="1637"/>
        <end position="1653"/>
    </location>
</feature>
<dbReference type="PROSITE" id="PS00639">
    <property type="entry name" value="THIOL_PROTEASE_HIS"/>
    <property type="match status" value="1"/>
</dbReference>
<evidence type="ECO:0000313" key="36">
    <source>
        <dbReference type="Proteomes" id="UP000327493"/>
    </source>
</evidence>
<evidence type="ECO:0000256" key="15">
    <source>
        <dbReference type="ARBA" id="ARBA00022840"/>
    </source>
</evidence>
<evidence type="ECO:0000256" key="22">
    <source>
        <dbReference type="ARBA" id="ARBA00023235"/>
    </source>
</evidence>
<evidence type="ECO:0000256" key="26">
    <source>
        <dbReference type="ARBA" id="ARBA00036517"/>
    </source>
</evidence>
<keyword evidence="21" id="KW-0458">Lysosome</keyword>
<dbReference type="GO" id="GO:0003677">
    <property type="term" value="F:DNA binding"/>
    <property type="evidence" value="ECO:0007669"/>
    <property type="project" value="UniProtKB-KW"/>
</dbReference>
<dbReference type="InterPro" id="IPR013201">
    <property type="entry name" value="Prot_inhib_I29"/>
</dbReference>
<dbReference type="InterPro" id="IPR036388">
    <property type="entry name" value="WH-like_DNA-bd_sf"/>
</dbReference>
<dbReference type="InterPro" id="IPR036390">
    <property type="entry name" value="WH_DNA-bd_sf"/>
</dbReference>
<dbReference type="InterPro" id="IPR025661">
    <property type="entry name" value="Pept_asp_AS"/>
</dbReference>
<keyword evidence="17" id="KW-0865">Zymogen</keyword>
<evidence type="ECO:0000313" key="35">
    <source>
        <dbReference type="EMBL" id="KAA8590121.1"/>
    </source>
</evidence>
<dbReference type="GO" id="GO:0016818">
    <property type="term" value="F:hydrolase activity, acting on acid anhydrides, in phosphorus-containing anhydrides"/>
    <property type="evidence" value="ECO:0007669"/>
    <property type="project" value="InterPro"/>
</dbReference>
<keyword evidence="9" id="KW-0547">Nucleotide-binding</keyword>
<keyword evidence="36" id="KW-1185">Reference proteome</keyword>
<dbReference type="InterPro" id="IPR004589">
    <property type="entry name" value="DNA_helicase_ATP-dep_RecQ"/>
</dbReference>
<proteinExistence type="inferred from homology"/>
<dbReference type="PROSITE" id="PS50967">
    <property type="entry name" value="HRDC"/>
    <property type="match status" value="1"/>
</dbReference>
<dbReference type="GO" id="GO:0005524">
    <property type="term" value="F:ATP binding"/>
    <property type="evidence" value="ECO:0007669"/>
    <property type="project" value="UniProtKB-KW"/>
</dbReference>
<dbReference type="Gene3D" id="1.10.150.80">
    <property type="entry name" value="HRDC domain"/>
    <property type="match status" value="1"/>
</dbReference>
<dbReference type="InterPro" id="IPR032284">
    <property type="entry name" value="RecQ_Zn-bd"/>
</dbReference>
<evidence type="ECO:0000256" key="29">
    <source>
        <dbReference type="ARBA" id="ARBA00044542"/>
    </source>
</evidence>
<feature type="compositionally biased region" description="Polar residues" evidence="31">
    <location>
        <begin position="545"/>
        <end position="560"/>
    </location>
</feature>
<evidence type="ECO:0000256" key="20">
    <source>
        <dbReference type="ARBA" id="ARBA00023204"/>
    </source>
</evidence>
<feature type="compositionally biased region" description="Low complexity" evidence="31">
    <location>
        <begin position="1663"/>
        <end position="1692"/>
    </location>
</feature>
<dbReference type="PROSITE" id="PS51192">
    <property type="entry name" value="HELICASE_ATP_BIND_1"/>
    <property type="match status" value="1"/>
</dbReference>
<keyword evidence="8" id="KW-0732">Signal</keyword>
<comment type="similarity">
    <text evidence="4">Belongs to the helicase family. RecQ subfamily.</text>
</comment>
<evidence type="ECO:0000259" key="33">
    <source>
        <dbReference type="PROSITE" id="PS51192"/>
    </source>
</evidence>
<dbReference type="Pfam" id="PF08072">
    <property type="entry name" value="BDHCT"/>
    <property type="match status" value="1"/>
</dbReference>
<dbReference type="SUPFAM" id="SSF52540">
    <property type="entry name" value="P-loop containing nucleoside triphosphate hydrolases"/>
    <property type="match status" value="2"/>
</dbReference>
<comment type="cofactor">
    <cofactor evidence="1">
        <name>Zn(2+)</name>
        <dbReference type="ChEBI" id="CHEBI:29105"/>
    </cofactor>
</comment>
<evidence type="ECO:0000256" key="30">
    <source>
        <dbReference type="ARBA" id="ARBA00073450"/>
    </source>
</evidence>
<dbReference type="InterPro" id="IPR039417">
    <property type="entry name" value="Peptidase_C1A_papain-like"/>
</dbReference>
<dbReference type="SUPFAM" id="SSF46785">
    <property type="entry name" value="Winged helix' DNA-binding domain"/>
    <property type="match status" value="1"/>
</dbReference>
<dbReference type="Pfam" id="PF16202">
    <property type="entry name" value="BLM_N"/>
    <property type="match status" value="1"/>
</dbReference>
<comment type="catalytic activity">
    <reaction evidence="24">
        <text>Couples ATP hydrolysis with the unwinding of duplex DNA by translocating in the 3'-5' direction.</text>
        <dbReference type="EC" id="5.6.2.4"/>
    </reaction>
</comment>
<dbReference type="SUPFAM" id="SSF47819">
    <property type="entry name" value="HRDC-like"/>
    <property type="match status" value="1"/>
</dbReference>
<dbReference type="FunFam" id="3.90.70.10:FF:000074">
    <property type="entry name" value="Pro-cathepsin H"/>
    <property type="match status" value="1"/>
</dbReference>
<dbReference type="SMART" id="SM00487">
    <property type="entry name" value="DEXDc"/>
    <property type="match status" value="1"/>
</dbReference>
<dbReference type="GO" id="GO:0006260">
    <property type="term" value="P:DNA replication"/>
    <property type="evidence" value="ECO:0007669"/>
    <property type="project" value="UniProtKB-KW"/>
</dbReference>
<dbReference type="FunFam" id="3.40.50.300:FF:000537">
    <property type="entry name" value="Bloom syndrome RecQ-like helicase"/>
    <property type="match status" value="1"/>
</dbReference>
<dbReference type="Pfam" id="PF08246">
    <property type="entry name" value="Inhibitor_I29"/>
    <property type="match status" value="1"/>
</dbReference>
<dbReference type="SMART" id="SM00848">
    <property type="entry name" value="Inhibitor_I29"/>
    <property type="match status" value="1"/>
</dbReference>
<dbReference type="InterPro" id="IPR010997">
    <property type="entry name" value="HRDC-like_sf"/>
</dbReference>
<dbReference type="Pfam" id="PF00570">
    <property type="entry name" value="HRDC"/>
    <property type="match status" value="1"/>
</dbReference>
<evidence type="ECO:0000256" key="1">
    <source>
        <dbReference type="ARBA" id="ARBA00001947"/>
    </source>
</evidence>
<keyword evidence="22" id="KW-0413">Isomerase</keyword>
<evidence type="ECO:0000256" key="4">
    <source>
        <dbReference type="ARBA" id="ARBA00005446"/>
    </source>
</evidence>
<dbReference type="InterPro" id="IPR012532">
    <property type="entry name" value="BDHCT"/>
</dbReference>
<dbReference type="InterPro" id="IPR000169">
    <property type="entry name" value="Pept_cys_AS"/>
</dbReference>
<keyword evidence="20" id="KW-0234">DNA repair</keyword>
<evidence type="ECO:0000256" key="9">
    <source>
        <dbReference type="ARBA" id="ARBA00022741"/>
    </source>
</evidence>
<dbReference type="Proteomes" id="UP000327493">
    <property type="component" value="Chromosome 8"/>
</dbReference>
<dbReference type="Pfam" id="PF16124">
    <property type="entry name" value="RecQ_Zn_bind"/>
    <property type="match status" value="1"/>
</dbReference>
<dbReference type="SMART" id="SM00490">
    <property type="entry name" value="HELICc"/>
    <property type="match status" value="1"/>
</dbReference>
<dbReference type="InterPro" id="IPR001650">
    <property type="entry name" value="Helicase_C-like"/>
</dbReference>
<evidence type="ECO:0000256" key="14">
    <source>
        <dbReference type="ARBA" id="ARBA00022833"/>
    </source>
</evidence>
<dbReference type="GO" id="GO:0005694">
    <property type="term" value="C:chromosome"/>
    <property type="evidence" value="ECO:0007669"/>
    <property type="project" value="TreeGrafter"/>
</dbReference>
<dbReference type="InterPro" id="IPR014001">
    <property type="entry name" value="Helicase_ATP-bd"/>
</dbReference>
<dbReference type="InterPro" id="IPR011545">
    <property type="entry name" value="DEAD/DEAH_box_helicase_dom"/>
</dbReference>
<dbReference type="SMART" id="SM00341">
    <property type="entry name" value="HRDC"/>
    <property type="match status" value="1"/>
</dbReference>
<evidence type="ECO:0000256" key="19">
    <source>
        <dbReference type="ARBA" id="ARBA00023180"/>
    </source>
</evidence>
<evidence type="ECO:0000256" key="17">
    <source>
        <dbReference type="ARBA" id="ARBA00023145"/>
    </source>
</evidence>
<evidence type="ECO:0000256" key="12">
    <source>
        <dbReference type="ARBA" id="ARBA00022806"/>
    </source>
</evidence>
<sequence length="1721" mass="191727">MFSDEFHFKSWMAQHNRVYSTEEYYERLQIFTENKRRIDKHNEGNHTFTSIVSSFPAVGLNQFSDMTFSAFRKAFLWSEPQNCSATKGNYFSSNGPHPDSIDWRKKGNYVTDVKNQGNCGSCWTFSTTGCLESVTAISTGKLVPLSEQQLVDCAQDFNNHGCNGGLPSQAFEYIMYNKGLMKEEDYPYTAYEDTCAYKPELASAFVKEVINITAYDEMGMVDAVATRNPVSLAFEVTPDFMHYSKGVYTSTKCHKTTDKVNHAVLAVGYGQDSGTPYWIVKNSWGSGWGIGGYFLIERGKNMCGLAACSSFPVLSFLPIMSSLPQNNLKEQLARHSNAAQSKFSLAKPKAGAFSFKKKSSGTTKVEVPTKVISSNVLANRNVNVPNSLVTKSPLAFSNKLERPQKSQINNFFPVSSKGKLDSISPAGNCGQTPSALSAVKVTTAPAKSDNQFTKDNGGNSTTLDAYHGFPVDDWDDFDDFETPVKATNDSFSSEISGKSIKPVSSFSGEKTQFSLMTPVLNNSFANKNDPPRSEKSCMETDELENSVNKSAVSPRLSLNQEPAEFEVSPLKRTRRRPPPPPAFLKSVMSDSEEDNSDLLEPFKGQTDDKKKWIDPKVIQLEDDSEPEDDLEYIPPSPIPDDISYSTSAMETRSKSVDAESRDIPVQSKGPITALHKPSDHLSKDKPNEQLFSIMQSICSLVDSIPEHEVIALACGNELLLKRAQRKRILATGGDGLLRMQPDSTVISEPSFKETSSFRCDNSSVMSSSSSMLLDSKKPAQTRRSSVISVDYASDHSDSIIDMQPLHNRSSATCIKNQSPSTHSLTNPSFNFSQKMTTDLDGSDLVFSSKKPETVVQNKCNTTAASTAAEYLEPDDFYIDDFDIDDLNDSDIPDYFDGPPSSSTVTTTVNEGGPSKFSWEKKPTTPAPTPKPSKICSPEPNFRNPAHDRFRGFNFPHSQEMMKIFHKRFGLHQFRFNQLEAINATILAEDTFVLMPTGGGKSLCYQLPACVLPGVTVVISPLKSLIVDQVQKLTTLDIPATSLSGDKSDSEVGRIYMQLSRKEPIIKLLYVTPEKVSASNKLISAMQNLYERGLLARFVIDEAHCVSQWGHDFRPDYKRLHELRHKFPNVPMMALTATATPRVQKDILSQLNMTRPQVFTMSFNRTNLKYAVLPKKPKKVDEDCISWIKKYYPRDSGIIYCLSRNDCDAMAKSLQSARILALSYHAGLSDGDREHVQSKWINQDGCQVICATIAFGMGIDKPDVRYVIHASLPKSVEGYYQESGRAGRDGEISHCILFYSYTDVHRIKRIINMDKEGDRHTKATHFNNLHSMVHFCENMMECRRIQLLAYFGEMKFNKSFCKDHADVSCDNCAKPNQYKMRNVTEDVKKVVRFVQENCEKVGARFGKTAQQNRLTLNMLVDIFVGSKLAKVQTGMFGVGGAYSRHNADRLFKKLVLDNILEENLYVTNNRQTVVYISAGSKAMAVLSGHMQVEFYETESASSIRKHKAAVAQISQREEKIQECLKELTDLCKHLGKAFGIHYYNIFATATLKKISEKLSSDPEVLLQIDGVTEDKLEKYGAEVIQVLQKYSEWQLPEEEPTDNGGDGWIDTAQGRAYGDDGDNTESSTYFRNKPAQGQKRKKAPFFNYSKKKKPYGNTSANSKGRGYSSNKSWSSSSSRGAGQGSRSSAGAASADRRPGFLTVPTPQTNQRPFLKPAFSHLG</sequence>
<dbReference type="PROSITE" id="PS00640">
    <property type="entry name" value="THIOL_PROTEASE_ASN"/>
    <property type="match status" value="1"/>
</dbReference>
<evidence type="ECO:0000256" key="5">
    <source>
        <dbReference type="ARBA" id="ARBA00022670"/>
    </source>
</evidence>
<dbReference type="GO" id="GO:0009378">
    <property type="term" value="F:four-way junction helicase activity"/>
    <property type="evidence" value="ECO:0007669"/>
    <property type="project" value="TreeGrafter"/>
</dbReference>
<dbReference type="InterPro" id="IPR044876">
    <property type="entry name" value="HRDC_dom_sf"/>
</dbReference>
<dbReference type="FunFam" id="3.40.50.300:FF:000340">
    <property type="entry name" value="Bloom syndrome, RecQ helicase"/>
    <property type="match status" value="1"/>
</dbReference>
<evidence type="ECO:0000256" key="18">
    <source>
        <dbReference type="ARBA" id="ARBA00023157"/>
    </source>
</evidence>
<dbReference type="GO" id="GO:0005634">
    <property type="term" value="C:nucleus"/>
    <property type="evidence" value="ECO:0007669"/>
    <property type="project" value="UniProtKB-SubCell"/>
</dbReference>